<reference evidence="2 3" key="1">
    <citation type="journal article" date="2014" name="Genome Announc.">
        <title>Draft genome sequence of Sclerotinia borealis, a psychrophilic plant pathogenic fungus.</title>
        <authorList>
            <person name="Mardanov A.V."/>
            <person name="Beletsky A.V."/>
            <person name="Kadnikov V.V."/>
            <person name="Ignatov A.N."/>
            <person name="Ravin N.V."/>
        </authorList>
    </citation>
    <scope>NUCLEOTIDE SEQUENCE [LARGE SCALE GENOMIC DNA]</scope>
    <source>
        <strain evidence="3">F-4157</strain>
    </source>
</reference>
<dbReference type="EMBL" id="AYSA01000065">
    <property type="protein sequence ID" value="ESZ97896.1"/>
    <property type="molecule type" value="Genomic_DNA"/>
</dbReference>
<feature type="region of interest" description="Disordered" evidence="1">
    <location>
        <begin position="84"/>
        <end position="117"/>
    </location>
</feature>
<dbReference type="AlphaFoldDB" id="W9CPY8"/>
<feature type="compositionally biased region" description="Polar residues" evidence="1">
    <location>
        <begin position="203"/>
        <end position="214"/>
    </location>
</feature>
<protein>
    <submittedName>
        <fullName evidence="2">Uncharacterized protein</fullName>
    </submittedName>
</protein>
<feature type="region of interest" description="Disordered" evidence="1">
    <location>
        <begin position="1"/>
        <end position="25"/>
    </location>
</feature>
<dbReference type="OrthoDB" id="3503436at2759"/>
<dbReference type="HOGENOM" id="CLU_1147761_0_0_1"/>
<gene>
    <name evidence="2" type="ORF">SBOR_1772</name>
</gene>
<evidence type="ECO:0000313" key="3">
    <source>
        <dbReference type="Proteomes" id="UP000019487"/>
    </source>
</evidence>
<dbReference type="Proteomes" id="UP000019487">
    <property type="component" value="Unassembled WGS sequence"/>
</dbReference>
<organism evidence="2 3">
    <name type="scientific">Sclerotinia borealis (strain F-4128)</name>
    <dbReference type="NCBI Taxonomy" id="1432307"/>
    <lineage>
        <taxon>Eukaryota</taxon>
        <taxon>Fungi</taxon>
        <taxon>Dikarya</taxon>
        <taxon>Ascomycota</taxon>
        <taxon>Pezizomycotina</taxon>
        <taxon>Leotiomycetes</taxon>
        <taxon>Helotiales</taxon>
        <taxon>Sclerotiniaceae</taxon>
        <taxon>Sclerotinia</taxon>
    </lineage>
</organism>
<keyword evidence="3" id="KW-1185">Reference proteome</keyword>
<evidence type="ECO:0000256" key="1">
    <source>
        <dbReference type="SAM" id="MobiDB-lite"/>
    </source>
</evidence>
<comment type="caution">
    <text evidence="2">The sequence shown here is derived from an EMBL/GenBank/DDBJ whole genome shotgun (WGS) entry which is preliminary data.</text>
</comment>
<proteinExistence type="predicted"/>
<accession>W9CPY8</accession>
<sequence>MSDRKDSKFPPTKAPLPPFGSLGNQGKSALRRENFLCNIADAIVPSGLFNNHMNHRLDTAYKTGDFKKAEVDAKVEEDDWVNLTDKTNKSGPVQITPRAANSPERPSMMNRSSTSSGFDKTKLMARSFSDANVAWAITRDTELTPAVVGQPDNSKFVLRRYDIRDPTKVEKKRIELNIDRFDWNNEDHVGRLNKARRHWEMNTLESNPQTSGRSRATVDGRRSPIDTFVGGWSPGEEEAHDN</sequence>
<feature type="region of interest" description="Disordered" evidence="1">
    <location>
        <begin position="202"/>
        <end position="242"/>
    </location>
</feature>
<evidence type="ECO:0000313" key="2">
    <source>
        <dbReference type="EMBL" id="ESZ97896.1"/>
    </source>
</evidence>
<name>W9CPY8_SCLBF</name>